<gene>
    <name evidence="3" type="ORF">BJG266_LOCUS5056</name>
    <name evidence="2" type="ORF">QVE165_LOCUS2150</name>
</gene>
<protein>
    <submittedName>
        <fullName evidence="2">Uncharacterized protein</fullName>
    </submittedName>
</protein>
<sequence>MITKITALSLCLLSIVEADYLCNCYCPPSNTYVGYGIIETSSTICDAQICSTWGECRNAGSSVTASFVSFALRLTATLAKNIFK</sequence>
<reference evidence="2" key="1">
    <citation type="submission" date="2021-02" db="EMBL/GenBank/DDBJ databases">
        <authorList>
            <person name="Nowell W R."/>
        </authorList>
    </citation>
    <scope>NUCLEOTIDE SEQUENCE</scope>
</reference>
<evidence type="ECO:0000313" key="4">
    <source>
        <dbReference type="Proteomes" id="UP000663832"/>
    </source>
</evidence>
<evidence type="ECO:0000313" key="3">
    <source>
        <dbReference type="EMBL" id="CAF0798228.1"/>
    </source>
</evidence>
<proteinExistence type="predicted"/>
<dbReference type="EMBL" id="CAJNOM010000006">
    <property type="protein sequence ID" value="CAF0762688.1"/>
    <property type="molecule type" value="Genomic_DNA"/>
</dbReference>
<evidence type="ECO:0000256" key="1">
    <source>
        <dbReference type="SAM" id="SignalP"/>
    </source>
</evidence>
<organism evidence="2 4">
    <name type="scientific">Adineta steineri</name>
    <dbReference type="NCBI Taxonomy" id="433720"/>
    <lineage>
        <taxon>Eukaryota</taxon>
        <taxon>Metazoa</taxon>
        <taxon>Spiralia</taxon>
        <taxon>Gnathifera</taxon>
        <taxon>Rotifera</taxon>
        <taxon>Eurotatoria</taxon>
        <taxon>Bdelloidea</taxon>
        <taxon>Adinetida</taxon>
        <taxon>Adinetidae</taxon>
        <taxon>Adineta</taxon>
    </lineage>
</organism>
<dbReference type="Proteomes" id="UP000663832">
    <property type="component" value="Unassembled WGS sequence"/>
</dbReference>
<accession>A0A813Q6J4</accession>
<feature type="signal peptide" evidence="1">
    <location>
        <begin position="1"/>
        <end position="18"/>
    </location>
</feature>
<dbReference type="EMBL" id="CAJNOI010000012">
    <property type="protein sequence ID" value="CAF0798228.1"/>
    <property type="molecule type" value="Genomic_DNA"/>
</dbReference>
<name>A0A813Q6J4_9BILA</name>
<comment type="caution">
    <text evidence="2">The sequence shown here is derived from an EMBL/GenBank/DDBJ whole genome shotgun (WGS) entry which is preliminary data.</text>
</comment>
<evidence type="ECO:0000313" key="2">
    <source>
        <dbReference type="EMBL" id="CAF0762688.1"/>
    </source>
</evidence>
<feature type="chain" id="PRO_5036222654" evidence="1">
    <location>
        <begin position="19"/>
        <end position="84"/>
    </location>
</feature>
<dbReference type="Proteomes" id="UP000663877">
    <property type="component" value="Unassembled WGS sequence"/>
</dbReference>
<keyword evidence="1" id="KW-0732">Signal</keyword>
<keyword evidence="4" id="KW-1185">Reference proteome</keyword>
<dbReference type="AlphaFoldDB" id="A0A813Q6J4"/>